<keyword evidence="3" id="KW-0653">Protein transport</keyword>
<organism evidence="5 6">
    <name type="scientific">Zymoseptoria brevis</name>
    <dbReference type="NCBI Taxonomy" id="1047168"/>
    <lineage>
        <taxon>Eukaryota</taxon>
        <taxon>Fungi</taxon>
        <taxon>Dikarya</taxon>
        <taxon>Ascomycota</taxon>
        <taxon>Pezizomycotina</taxon>
        <taxon>Dothideomycetes</taxon>
        <taxon>Dothideomycetidae</taxon>
        <taxon>Mycosphaerellales</taxon>
        <taxon>Mycosphaerellaceae</taxon>
        <taxon>Zymoseptoria</taxon>
    </lineage>
</organism>
<comment type="caution">
    <text evidence="5">The sequence shown here is derived from an EMBL/GenBank/DDBJ whole genome shotgun (WGS) entry which is preliminary data.</text>
</comment>
<dbReference type="PIRSF" id="PIRSF028983">
    <property type="entry name" value="BCP1"/>
    <property type="match status" value="1"/>
</dbReference>
<evidence type="ECO:0000313" key="6">
    <source>
        <dbReference type="Proteomes" id="UP000033647"/>
    </source>
</evidence>
<dbReference type="Proteomes" id="UP000033647">
    <property type="component" value="Unassembled WGS sequence"/>
</dbReference>
<protein>
    <recommendedName>
        <fullName evidence="3">Protein BCP1</fullName>
    </recommendedName>
</protein>
<dbReference type="STRING" id="1047168.A0A0F4GPA5"/>
<sequence length="300" mass="33336">MSKRKAPEATTKPADQMDVDDEDDSGSDDDDDKSLLNVDFEWFPPNESVDFHGLKTLLRQLFDVDNQLHELSSLTNLILSQSHIGSTVKCDGEESDPYAFLTALPLSHLRPKHHVLQTLGTYFLSRSQSSTSPGLAETLATLLDEGSNANIGLILTERFINMPHQIIPPLYTMLRSELSSAISSEPQFKFTHFLFLSKTYTEVASQLDAEDAQPSKKSKKDNQAAGKGEVFYFHPEDEVLQRFAVVSGAFEYEKQGEEGASDAKRAFQDLGVRPQGLIMVIEAARFEKAVEAVVEYLSGE</sequence>
<evidence type="ECO:0000256" key="4">
    <source>
        <dbReference type="SAM" id="MobiDB-lite"/>
    </source>
</evidence>
<accession>A0A0F4GPA5</accession>
<dbReference type="Pfam" id="PF13862">
    <property type="entry name" value="BCCIP"/>
    <property type="match status" value="1"/>
</dbReference>
<dbReference type="EMBL" id="LAFY01000359">
    <property type="protein sequence ID" value="KJX99241.1"/>
    <property type="molecule type" value="Genomic_DNA"/>
</dbReference>
<evidence type="ECO:0000256" key="3">
    <source>
        <dbReference type="PIRNR" id="PIRNR028983"/>
    </source>
</evidence>
<keyword evidence="3" id="KW-0539">Nucleus</keyword>
<reference evidence="5 6" key="1">
    <citation type="submission" date="2015-03" db="EMBL/GenBank/DDBJ databases">
        <title>RNA-seq based gene annotation and comparative genomics of four Zymoseptoria species reveal species-specific pathogenicity related genes and transposable element activity.</title>
        <authorList>
            <person name="Grandaubert J."/>
            <person name="Bhattacharyya A."/>
            <person name="Stukenbrock E.H."/>
        </authorList>
    </citation>
    <scope>NUCLEOTIDE SEQUENCE [LARGE SCALE GENOMIC DNA]</scope>
    <source>
        <strain evidence="5 6">Zb18110</strain>
    </source>
</reference>
<evidence type="ECO:0000313" key="5">
    <source>
        <dbReference type="EMBL" id="KJX99241.1"/>
    </source>
</evidence>
<comment type="subcellular location">
    <subcellularLocation>
        <location evidence="3">Nucleus</location>
    </subcellularLocation>
</comment>
<feature type="region of interest" description="Disordered" evidence="4">
    <location>
        <begin position="1"/>
        <end position="32"/>
    </location>
</feature>
<keyword evidence="6" id="KW-1185">Reference proteome</keyword>
<dbReference type="PANTHER" id="PTHR13261:SF0">
    <property type="entry name" value="BRCA2 AND CDKN1A-INTERACTING PROTEIN"/>
    <property type="match status" value="1"/>
</dbReference>
<dbReference type="GO" id="GO:0015031">
    <property type="term" value="P:protein transport"/>
    <property type="evidence" value="ECO:0007669"/>
    <property type="project" value="UniProtKB-KW"/>
</dbReference>
<comment type="similarity">
    <text evidence="2 3">Belongs to the BCP1 family.</text>
</comment>
<keyword evidence="3" id="KW-0813">Transport</keyword>
<name>A0A0F4GPA5_9PEZI</name>
<dbReference type="AlphaFoldDB" id="A0A0F4GPA5"/>
<dbReference type="InterPro" id="IPR025602">
    <property type="entry name" value="BCP1_family"/>
</dbReference>
<feature type="compositionally biased region" description="Acidic residues" evidence="4">
    <location>
        <begin position="17"/>
        <end position="32"/>
    </location>
</feature>
<dbReference type="PANTHER" id="PTHR13261">
    <property type="entry name" value="BRCA2 AND CDKN1A INTERACTING PROTEIN"/>
    <property type="match status" value="1"/>
</dbReference>
<dbReference type="OrthoDB" id="27543at2759"/>
<evidence type="ECO:0000256" key="1">
    <source>
        <dbReference type="ARBA" id="ARBA00002688"/>
    </source>
</evidence>
<proteinExistence type="inferred from homology"/>
<gene>
    <name evidence="5" type="ORF">TI39_contig367g00024</name>
</gene>
<comment type="function">
    <text evidence="1 3">Involved in nuclear export, actin cytoskeleton organization and vesicular transport.</text>
</comment>
<evidence type="ECO:0000256" key="2">
    <source>
        <dbReference type="ARBA" id="ARBA00006781"/>
    </source>
</evidence>
<dbReference type="GO" id="GO:0005634">
    <property type="term" value="C:nucleus"/>
    <property type="evidence" value="ECO:0007669"/>
    <property type="project" value="UniProtKB-SubCell"/>
</dbReference>